<evidence type="ECO:0000256" key="5">
    <source>
        <dbReference type="ARBA" id="ARBA00022840"/>
    </source>
</evidence>
<dbReference type="GO" id="GO:0046933">
    <property type="term" value="F:proton-transporting ATP synthase activity, rotational mechanism"/>
    <property type="evidence" value="ECO:0007669"/>
    <property type="project" value="TreeGrafter"/>
</dbReference>
<dbReference type="FunFam" id="3.40.50.12240:FF:000002">
    <property type="entry name" value="Flagellum-specific ATP synthase FliI"/>
    <property type="match status" value="1"/>
</dbReference>
<keyword evidence="5" id="KW-0067">ATP-binding</keyword>
<evidence type="ECO:0000256" key="1">
    <source>
        <dbReference type="ARBA" id="ARBA00004496"/>
    </source>
</evidence>
<dbReference type="InterPro" id="IPR000194">
    <property type="entry name" value="ATPase_F1/V1/A1_a/bsu_nucl-bd"/>
</dbReference>
<keyword evidence="7" id="KW-1278">Translocase</keyword>
<evidence type="ECO:0000256" key="7">
    <source>
        <dbReference type="ARBA" id="ARBA00022967"/>
    </source>
</evidence>
<evidence type="ECO:0000256" key="4">
    <source>
        <dbReference type="ARBA" id="ARBA00022741"/>
    </source>
</evidence>
<dbReference type="SUPFAM" id="SSF52540">
    <property type="entry name" value="P-loop containing nucleoside triphosphate hydrolases"/>
    <property type="match status" value="1"/>
</dbReference>
<dbReference type="NCBIfam" id="TIGR01026">
    <property type="entry name" value="fliI_yscN"/>
    <property type="match status" value="1"/>
</dbReference>
<dbReference type="GO" id="GO:0016887">
    <property type="term" value="F:ATP hydrolysis activity"/>
    <property type="evidence" value="ECO:0007669"/>
    <property type="project" value="InterPro"/>
</dbReference>
<keyword evidence="6" id="KW-0653">Protein transport</keyword>
<evidence type="ECO:0000259" key="9">
    <source>
        <dbReference type="SMART" id="SM00382"/>
    </source>
</evidence>
<gene>
    <name evidence="10" type="ORF">SAMN02745149_01368</name>
</gene>
<dbReference type="Pfam" id="PF00006">
    <property type="entry name" value="ATP-synt_ab"/>
    <property type="match status" value="1"/>
</dbReference>
<dbReference type="STRING" id="261392.SAMN02745149_01368"/>
<dbReference type="GO" id="GO:0008564">
    <property type="term" value="F:protein-exporting ATPase activity"/>
    <property type="evidence" value="ECO:0007669"/>
    <property type="project" value="UniProtKB-EC"/>
</dbReference>
<evidence type="ECO:0000256" key="2">
    <source>
        <dbReference type="ARBA" id="ARBA00022448"/>
    </source>
</evidence>
<organism evidence="10 11">
    <name type="scientific">Treponema porcinum</name>
    <dbReference type="NCBI Taxonomy" id="261392"/>
    <lineage>
        <taxon>Bacteria</taxon>
        <taxon>Pseudomonadati</taxon>
        <taxon>Spirochaetota</taxon>
        <taxon>Spirochaetia</taxon>
        <taxon>Spirochaetales</taxon>
        <taxon>Treponemataceae</taxon>
        <taxon>Treponema</taxon>
    </lineage>
</organism>
<dbReference type="InterPro" id="IPR004100">
    <property type="entry name" value="ATPase_F1/V1/A1_a/bsu_N"/>
</dbReference>
<dbReference type="GO" id="GO:0030257">
    <property type="term" value="C:type III protein secretion system complex"/>
    <property type="evidence" value="ECO:0007669"/>
    <property type="project" value="InterPro"/>
</dbReference>
<keyword evidence="3" id="KW-0963">Cytoplasm</keyword>
<feature type="domain" description="AAA+ ATPase" evidence="9">
    <location>
        <begin position="165"/>
        <end position="346"/>
    </location>
</feature>
<dbReference type="RefSeq" id="WP_078933278.1">
    <property type="nucleotide sequence ID" value="NZ_FUWG01000009.1"/>
</dbReference>
<dbReference type="InterPro" id="IPR040627">
    <property type="entry name" value="T3SS_ATPase_C"/>
</dbReference>
<dbReference type="Proteomes" id="UP000190423">
    <property type="component" value="Unassembled WGS sequence"/>
</dbReference>
<proteinExistence type="predicted"/>
<dbReference type="Pfam" id="PF02874">
    <property type="entry name" value="ATP-synt_ab_N"/>
    <property type="match status" value="1"/>
</dbReference>
<keyword evidence="2" id="KW-0813">Transport</keyword>
<dbReference type="InterPro" id="IPR020003">
    <property type="entry name" value="ATPase_a/bsu_AS"/>
</dbReference>
<dbReference type="InterPro" id="IPR003593">
    <property type="entry name" value="AAA+_ATPase"/>
</dbReference>
<dbReference type="EMBL" id="FUWG01000009">
    <property type="protein sequence ID" value="SJZ47124.1"/>
    <property type="molecule type" value="Genomic_DNA"/>
</dbReference>
<keyword evidence="11" id="KW-1185">Reference proteome</keyword>
<evidence type="ECO:0000256" key="6">
    <source>
        <dbReference type="ARBA" id="ARBA00022927"/>
    </source>
</evidence>
<keyword evidence="4" id="KW-0547">Nucleotide-binding</keyword>
<comment type="subcellular location">
    <subcellularLocation>
        <location evidence="1">Cytoplasm</location>
    </subcellularLocation>
</comment>
<dbReference type="PANTHER" id="PTHR15184">
    <property type="entry name" value="ATP SYNTHASE"/>
    <property type="match status" value="1"/>
</dbReference>
<dbReference type="PROSITE" id="PS00152">
    <property type="entry name" value="ATPASE_ALPHA_BETA"/>
    <property type="match status" value="1"/>
</dbReference>
<accession>A0A1T4KXF6</accession>
<evidence type="ECO:0000313" key="11">
    <source>
        <dbReference type="Proteomes" id="UP000190423"/>
    </source>
</evidence>
<name>A0A1T4KXF6_TREPO</name>
<evidence type="ECO:0000313" key="10">
    <source>
        <dbReference type="EMBL" id="SJZ47124.1"/>
    </source>
</evidence>
<dbReference type="GeneID" id="78316665"/>
<evidence type="ECO:0000256" key="3">
    <source>
        <dbReference type="ARBA" id="ARBA00022490"/>
    </source>
</evidence>
<dbReference type="InterPro" id="IPR027417">
    <property type="entry name" value="P-loop_NTPase"/>
</dbReference>
<sequence>MVETLSFTDNFNFSKYVSQVEDFDPILYIGYVCAVNGLEVLSKGPCAKIGEICTIKLTDGKTLLSEVVGLEDSVVKLTVYGLTDGIEVGCEVVASGKPLQVPVGWGLLGRTIDATGKPCDGLGELVPEAYYPAVKSAPDAMTKKEIDRRITTGVRVIDSMLTVGKGQRLGIFAGSGVGKSTLLSMIARNTDADINVIGLIGERGREVLDFIDRDLGEEGMRRSVVVVAKGDEPAICRLRAAQVCTAVAEYFRDQGKDVMLMMDNVTRFAKAQREISLSSGEVPAQRGYTPSVFDSIPKLLERTGTNDRGTITAFYAVLVDGDDMNEPIADTVRGVLDGHVVLSRKLAMEYHYPAIDVLQSISRLSKRVTGKMTQKAVGKVRELMAVYQNNAQMINAGIYTKGSSVQIDEAIDKHDEIEAFLKQEEDERCPMADTLDRLKALTGIDISEEEYEERPAIKKNAAVSTQAAALGQAVDTSVPDVE</sequence>
<dbReference type="GO" id="GO:0005737">
    <property type="term" value="C:cytoplasm"/>
    <property type="evidence" value="ECO:0007669"/>
    <property type="project" value="UniProtKB-SubCell"/>
</dbReference>
<protein>
    <submittedName>
        <fullName evidence="10">Flagellum-specific ATP synthase</fullName>
    </submittedName>
</protein>
<dbReference type="SMART" id="SM00382">
    <property type="entry name" value="AAA"/>
    <property type="match status" value="1"/>
</dbReference>
<dbReference type="OrthoDB" id="9802718at2"/>
<dbReference type="CDD" id="cd01136">
    <property type="entry name" value="ATPase_flagellum-secretory_path_III"/>
    <property type="match status" value="1"/>
</dbReference>
<dbReference type="AlphaFoldDB" id="A0A1T4KXF6"/>
<reference evidence="10 11" key="1">
    <citation type="submission" date="2017-02" db="EMBL/GenBank/DDBJ databases">
        <authorList>
            <person name="Peterson S.W."/>
        </authorList>
    </citation>
    <scope>NUCLEOTIDE SEQUENCE [LARGE SCALE GENOMIC DNA]</scope>
    <source>
        <strain evidence="10 11">ATCC BAA-908</strain>
    </source>
</reference>
<evidence type="ECO:0000256" key="8">
    <source>
        <dbReference type="ARBA" id="ARBA00034006"/>
    </source>
</evidence>
<dbReference type="Pfam" id="PF18269">
    <property type="entry name" value="T3SS_ATPase_C"/>
    <property type="match status" value="1"/>
</dbReference>
<dbReference type="InterPro" id="IPR050053">
    <property type="entry name" value="ATPase_alpha/beta_chains"/>
</dbReference>
<dbReference type="InterPro" id="IPR005714">
    <property type="entry name" value="ATPase_T3SS_FliI/YscN"/>
</dbReference>
<dbReference type="Gene3D" id="3.40.50.12240">
    <property type="match status" value="1"/>
</dbReference>
<dbReference type="GO" id="GO:0030254">
    <property type="term" value="P:protein secretion by the type III secretion system"/>
    <property type="evidence" value="ECO:0007669"/>
    <property type="project" value="InterPro"/>
</dbReference>
<comment type="catalytic activity">
    <reaction evidence="8">
        <text>ATP + H2O + cellular proteinSide 1 = ADP + phosphate + cellular proteinSide 2.</text>
        <dbReference type="EC" id="7.4.2.8"/>
    </reaction>
</comment>
<dbReference type="PANTHER" id="PTHR15184:SF9">
    <property type="entry name" value="SPI-1 TYPE 3 SECRETION SYSTEM ATPASE"/>
    <property type="match status" value="1"/>
</dbReference>
<dbReference type="GO" id="GO:0005524">
    <property type="term" value="F:ATP binding"/>
    <property type="evidence" value="ECO:0007669"/>
    <property type="project" value="UniProtKB-KW"/>
</dbReference>